<dbReference type="Proteomes" id="UP000694402">
    <property type="component" value="Unassembled WGS sequence"/>
</dbReference>
<sequence length="79" mass="9201">PRLLAWHPNNSIALAIIRSYCNTIYNLHLMCRPCPEGWESFGERCYLYTHDRLDWISSQYHCLSVGGNLAMVKSEEEQV</sequence>
<reference evidence="1" key="3">
    <citation type="submission" date="2025-09" db="UniProtKB">
        <authorList>
            <consortium name="Ensembl"/>
        </authorList>
    </citation>
    <scope>IDENTIFICATION</scope>
</reference>
<dbReference type="InterPro" id="IPR016186">
    <property type="entry name" value="C-type_lectin-like/link_sf"/>
</dbReference>
<dbReference type="AlphaFoldDB" id="A0AAZ3PJN1"/>
<dbReference type="GeneTree" id="ENSGT00940000182004"/>
<evidence type="ECO:0000313" key="2">
    <source>
        <dbReference type="Proteomes" id="UP000694402"/>
    </source>
</evidence>
<dbReference type="InterPro" id="IPR016187">
    <property type="entry name" value="CTDL_fold"/>
</dbReference>
<dbReference type="SUPFAM" id="SSF56436">
    <property type="entry name" value="C-type lectin-like"/>
    <property type="match status" value="1"/>
</dbReference>
<reference evidence="1" key="2">
    <citation type="submission" date="2025-08" db="UniProtKB">
        <authorList>
            <consortium name="Ensembl"/>
        </authorList>
    </citation>
    <scope>IDENTIFICATION</scope>
</reference>
<name>A0AAZ3PJN1_ONCTS</name>
<dbReference type="InterPro" id="IPR050828">
    <property type="entry name" value="C-type_lectin/matrix_domain"/>
</dbReference>
<evidence type="ECO:0000313" key="1">
    <source>
        <dbReference type="Ensembl" id="ENSOTSP00005116851.1"/>
    </source>
</evidence>
<dbReference type="PANTHER" id="PTHR45710:SF26">
    <property type="entry name" value="RH26557P"/>
    <property type="match status" value="1"/>
</dbReference>
<dbReference type="Gene3D" id="3.10.100.10">
    <property type="entry name" value="Mannose-Binding Protein A, subunit A"/>
    <property type="match status" value="1"/>
</dbReference>
<protein>
    <submittedName>
        <fullName evidence="1">Uncharacterized protein</fullName>
    </submittedName>
</protein>
<reference evidence="2" key="1">
    <citation type="journal article" date="2018" name="PLoS ONE">
        <title>Chinook salmon (Oncorhynchus tshawytscha) genome and transcriptome.</title>
        <authorList>
            <person name="Christensen K.A."/>
            <person name="Leong J.S."/>
            <person name="Sakhrani D."/>
            <person name="Biagi C.A."/>
            <person name="Minkley D.R."/>
            <person name="Withler R.E."/>
            <person name="Rondeau E.B."/>
            <person name="Koop B.F."/>
            <person name="Devlin R.H."/>
        </authorList>
    </citation>
    <scope>NUCLEOTIDE SEQUENCE [LARGE SCALE GENOMIC DNA]</scope>
</reference>
<organism evidence="1 2">
    <name type="scientific">Oncorhynchus tshawytscha</name>
    <name type="common">Chinook salmon</name>
    <name type="synonym">Salmo tshawytscha</name>
    <dbReference type="NCBI Taxonomy" id="74940"/>
    <lineage>
        <taxon>Eukaryota</taxon>
        <taxon>Metazoa</taxon>
        <taxon>Chordata</taxon>
        <taxon>Craniata</taxon>
        <taxon>Vertebrata</taxon>
        <taxon>Euteleostomi</taxon>
        <taxon>Actinopterygii</taxon>
        <taxon>Neopterygii</taxon>
        <taxon>Teleostei</taxon>
        <taxon>Protacanthopterygii</taxon>
        <taxon>Salmoniformes</taxon>
        <taxon>Salmonidae</taxon>
        <taxon>Salmoninae</taxon>
        <taxon>Oncorhynchus</taxon>
    </lineage>
</organism>
<accession>A0AAZ3PJN1</accession>
<dbReference type="Ensembl" id="ENSOTST00005116549.1">
    <property type="protein sequence ID" value="ENSOTSP00005116851.1"/>
    <property type="gene ID" value="ENSOTSG00005070710.1"/>
</dbReference>
<dbReference type="PANTHER" id="PTHR45710">
    <property type="entry name" value="C-TYPE LECTIN DOMAIN-CONTAINING PROTEIN 180"/>
    <property type="match status" value="1"/>
</dbReference>
<keyword evidence="2" id="KW-1185">Reference proteome</keyword>
<proteinExistence type="predicted"/>